<protein>
    <recommendedName>
        <fullName evidence="11 12">ATP synthase subunit a</fullName>
    </recommendedName>
    <alternativeName>
        <fullName evidence="11">ATP synthase F0 sector subunit a</fullName>
    </alternativeName>
    <alternativeName>
        <fullName evidence="11">F-ATPase subunit 6</fullName>
    </alternativeName>
</protein>
<comment type="subcellular location">
    <subcellularLocation>
        <location evidence="11 12">Cell membrane</location>
        <topology evidence="11 12">Multi-pass membrane protein</topology>
    </subcellularLocation>
    <subcellularLocation>
        <location evidence="1">Membrane</location>
        <topology evidence="1">Multi-pass membrane protein</topology>
    </subcellularLocation>
</comment>
<keyword evidence="10 11" id="KW-0066">ATP synthesis</keyword>
<dbReference type="CDD" id="cd00310">
    <property type="entry name" value="ATP-synt_Fo_a_6"/>
    <property type="match status" value="1"/>
</dbReference>
<feature type="transmembrane region" description="Helical" evidence="11">
    <location>
        <begin position="20"/>
        <end position="41"/>
    </location>
</feature>
<proteinExistence type="inferred from homology"/>
<evidence type="ECO:0000256" key="10">
    <source>
        <dbReference type="ARBA" id="ARBA00023310"/>
    </source>
</evidence>
<keyword evidence="3 11" id="KW-0813">Transport</keyword>
<reference evidence="13 14" key="1">
    <citation type="journal article" date="2016" name="Nat. Commun.">
        <title>Thousands of microbial genomes shed light on interconnected biogeochemical processes in an aquifer system.</title>
        <authorList>
            <person name="Anantharaman K."/>
            <person name="Brown C.T."/>
            <person name="Hug L.A."/>
            <person name="Sharon I."/>
            <person name="Castelle C.J."/>
            <person name="Probst A.J."/>
            <person name="Thomas B.C."/>
            <person name="Singh A."/>
            <person name="Wilkins M.J."/>
            <person name="Karaoz U."/>
            <person name="Brodie E.L."/>
            <person name="Williams K.H."/>
            <person name="Hubbard S.S."/>
            <person name="Banfield J.F."/>
        </authorList>
    </citation>
    <scope>NUCLEOTIDE SEQUENCE [LARGE SCALE GENOMIC DNA]</scope>
</reference>
<dbReference type="GO" id="GO:0042777">
    <property type="term" value="P:proton motive force-driven plasma membrane ATP synthesis"/>
    <property type="evidence" value="ECO:0007669"/>
    <property type="project" value="TreeGrafter"/>
</dbReference>
<dbReference type="Gene3D" id="1.20.120.220">
    <property type="entry name" value="ATP synthase, F0 complex, subunit A"/>
    <property type="match status" value="1"/>
</dbReference>
<dbReference type="NCBIfam" id="TIGR01131">
    <property type="entry name" value="ATP_synt_6_or_A"/>
    <property type="match status" value="1"/>
</dbReference>
<gene>
    <name evidence="11" type="primary">atpB</name>
    <name evidence="13" type="ORF">A2777_02990</name>
</gene>
<organism evidence="13 14">
    <name type="scientific">Candidatus Gottesmanbacteria bacterium RIFCSPHIGHO2_01_FULL_40_15</name>
    <dbReference type="NCBI Taxonomy" id="1798376"/>
    <lineage>
        <taxon>Bacteria</taxon>
        <taxon>Candidatus Gottesmaniibacteriota</taxon>
    </lineage>
</organism>
<keyword evidence="5 11" id="KW-0812">Transmembrane</keyword>
<evidence type="ECO:0000256" key="11">
    <source>
        <dbReference type="HAMAP-Rule" id="MF_01393"/>
    </source>
</evidence>
<dbReference type="PROSITE" id="PS00449">
    <property type="entry name" value="ATPASE_A"/>
    <property type="match status" value="1"/>
</dbReference>
<dbReference type="InterPro" id="IPR035908">
    <property type="entry name" value="F0_ATP_A_sf"/>
</dbReference>
<feature type="transmembrane region" description="Helical" evidence="11">
    <location>
        <begin position="158"/>
        <end position="178"/>
    </location>
</feature>
<dbReference type="InterPro" id="IPR045082">
    <property type="entry name" value="ATP_syn_F0_a_bact/chloroplast"/>
</dbReference>
<keyword evidence="9 11" id="KW-0472">Membrane</keyword>
<comment type="function">
    <text evidence="11 12">Key component of the proton channel; it plays a direct role in the translocation of protons across the membrane.</text>
</comment>
<dbReference type="GO" id="GO:0005886">
    <property type="term" value="C:plasma membrane"/>
    <property type="evidence" value="ECO:0007669"/>
    <property type="project" value="UniProtKB-SubCell"/>
</dbReference>
<keyword evidence="8 11" id="KW-0406">Ion transport</keyword>
<evidence type="ECO:0000256" key="2">
    <source>
        <dbReference type="ARBA" id="ARBA00006810"/>
    </source>
</evidence>
<evidence type="ECO:0000313" key="14">
    <source>
        <dbReference type="Proteomes" id="UP000177354"/>
    </source>
</evidence>
<keyword evidence="7 11" id="KW-1133">Transmembrane helix</keyword>
<dbReference type="EMBL" id="MFJF01000002">
    <property type="protein sequence ID" value="OGG08384.1"/>
    <property type="molecule type" value="Genomic_DNA"/>
</dbReference>
<name>A0A1F5Z7U2_9BACT</name>
<comment type="similarity">
    <text evidence="2 11 12">Belongs to the ATPase A chain family.</text>
</comment>
<dbReference type="SUPFAM" id="SSF81336">
    <property type="entry name" value="F1F0 ATP synthase subunit A"/>
    <property type="match status" value="1"/>
</dbReference>
<evidence type="ECO:0000256" key="8">
    <source>
        <dbReference type="ARBA" id="ARBA00023065"/>
    </source>
</evidence>
<dbReference type="PANTHER" id="PTHR42823">
    <property type="entry name" value="ATP SYNTHASE SUBUNIT A, CHLOROPLASTIC"/>
    <property type="match status" value="1"/>
</dbReference>
<feature type="transmembrane region" description="Helical" evidence="11">
    <location>
        <begin position="214"/>
        <end position="239"/>
    </location>
</feature>
<dbReference type="HAMAP" id="MF_01393">
    <property type="entry name" value="ATP_synth_a_bact"/>
    <property type="match status" value="1"/>
</dbReference>
<dbReference type="GO" id="GO:0046933">
    <property type="term" value="F:proton-transporting ATP synthase activity, rotational mechanism"/>
    <property type="evidence" value="ECO:0007669"/>
    <property type="project" value="UniProtKB-UniRule"/>
</dbReference>
<dbReference type="Pfam" id="PF00119">
    <property type="entry name" value="ATP-synt_A"/>
    <property type="match status" value="1"/>
</dbReference>
<keyword evidence="4 11" id="KW-0138">CF(0)</keyword>
<evidence type="ECO:0000313" key="13">
    <source>
        <dbReference type="EMBL" id="OGG08384.1"/>
    </source>
</evidence>
<evidence type="ECO:0000256" key="12">
    <source>
        <dbReference type="RuleBase" id="RU000483"/>
    </source>
</evidence>
<keyword evidence="11" id="KW-1003">Cell membrane</keyword>
<evidence type="ECO:0000256" key="6">
    <source>
        <dbReference type="ARBA" id="ARBA00022781"/>
    </source>
</evidence>
<evidence type="ECO:0000256" key="7">
    <source>
        <dbReference type="ARBA" id="ARBA00022989"/>
    </source>
</evidence>
<keyword evidence="6 11" id="KW-0375">Hydrogen ion transport</keyword>
<dbReference type="InterPro" id="IPR000568">
    <property type="entry name" value="ATP_synth_F0_asu"/>
</dbReference>
<comment type="caution">
    <text evidence="13">The sequence shown here is derived from an EMBL/GenBank/DDBJ whole genome shotgun (WGS) entry which is preliminary data.</text>
</comment>
<evidence type="ECO:0000256" key="1">
    <source>
        <dbReference type="ARBA" id="ARBA00004141"/>
    </source>
</evidence>
<dbReference type="Proteomes" id="UP000177354">
    <property type="component" value="Unassembled WGS sequence"/>
</dbReference>
<evidence type="ECO:0000256" key="4">
    <source>
        <dbReference type="ARBA" id="ARBA00022547"/>
    </source>
</evidence>
<dbReference type="InterPro" id="IPR023011">
    <property type="entry name" value="ATP_synth_F0_asu_AS"/>
</dbReference>
<dbReference type="GO" id="GO:0045259">
    <property type="term" value="C:proton-transporting ATP synthase complex"/>
    <property type="evidence" value="ECO:0007669"/>
    <property type="project" value="UniProtKB-KW"/>
</dbReference>
<feature type="transmembrane region" description="Helical" evidence="11">
    <location>
        <begin position="245"/>
        <end position="267"/>
    </location>
</feature>
<sequence>MPSVHISLSAETVFNIAGINIGNSLVTTWLVMIFLVFLAVYSSMRLKTKPDSLQLILELLVGGLHKFFADILGDKINRYFPWLATLFIYILALNWVSVLPGVGSVGIFRTENEKIAGTVLAAATENDGPVLAQAESEKNRLEFTPIFRPGTADLNTTLALALLTVGYIQIAGFSNLGLSYLKKFFNITNPINFVVGLLELVSEISRIISFAFRLFGNIFAGEVLLTVIAFLMPVLAPIPFLGLEIFVGFIQALVFSMLTAVFLQLAISHAEH</sequence>
<accession>A0A1F5Z7U2</accession>
<evidence type="ECO:0000256" key="9">
    <source>
        <dbReference type="ARBA" id="ARBA00023136"/>
    </source>
</evidence>
<evidence type="ECO:0000256" key="3">
    <source>
        <dbReference type="ARBA" id="ARBA00022448"/>
    </source>
</evidence>
<dbReference type="PANTHER" id="PTHR42823:SF3">
    <property type="entry name" value="ATP SYNTHASE SUBUNIT A, CHLOROPLASTIC"/>
    <property type="match status" value="1"/>
</dbReference>
<evidence type="ECO:0000256" key="5">
    <source>
        <dbReference type="ARBA" id="ARBA00022692"/>
    </source>
</evidence>
<feature type="transmembrane region" description="Helical" evidence="11">
    <location>
        <begin position="79"/>
        <end position="99"/>
    </location>
</feature>
<dbReference type="AlphaFoldDB" id="A0A1F5Z7U2"/>